<protein>
    <recommendedName>
        <fullName evidence="1">AB hydrolase-1 domain-containing protein</fullName>
    </recommendedName>
</protein>
<organism evidence="2 3">
    <name type="scientific">Acer saccharum</name>
    <name type="common">Sugar maple</name>
    <dbReference type="NCBI Taxonomy" id="4024"/>
    <lineage>
        <taxon>Eukaryota</taxon>
        <taxon>Viridiplantae</taxon>
        <taxon>Streptophyta</taxon>
        <taxon>Embryophyta</taxon>
        <taxon>Tracheophyta</taxon>
        <taxon>Spermatophyta</taxon>
        <taxon>Magnoliopsida</taxon>
        <taxon>eudicotyledons</taxon>
        <taxon>Gunneridae</taxon>
        <taxon>Pentapetalae</taxon>
        <taxon>rosids</taxon>
        <taxon>malvids</taxon>
        <taxon>Sapindales</taxon>
        <taxon>Sapindaceae</taxon>
        <taxon>Hippocastanoideae</taxon>
        <taxon>Acereae</taxon>
        <taxon>Acer</taxon>
    </lineage>
</organism>
<evidence type="ECO:0000313" key="3">
    <source>
        <dbReference type="Proteomes" id="UP001168877"/>
    </source>
</evidence>
<dbReference type="Pfam" id="PF00561">
    <property type="entry name" value="Abhydrolase_1"/>
    <property type="match status" value="1"/>
</dbReference>
<sequence length="93" mass="9945">MVLPMKAFSHGNSKSVPWPKNTLFTSRTLSSSAAPRLTKPIAPQLFRPIVIGLAKGMAKLGIDKCVVVGFSYGGMVAFKLAELYPGLVRAIVV</sequence>
<keyword evidence="3" id="KW-1185">Reference proteome</keyword>
<dbReference type="AlphaFoldDB" id="A0AA39W7C3"/>
<dbReference type="EMBL" id="JAUESC010000002">
    <property type="protein sequence ID" value="KAK0605743.1"/>
    <property type="molecule type" value="Genomic_DNA"/>
</dbReference>
<feature type="domain" description="AB hydrolase-1" evidence="1">
    <location>
        <begin position="57"/>
        <end position="92"/>
    </location>
</feature>
<name>A0AA39W7C3_ACESA</name>
<dbReference type="Gene3D" id="3.40.50.1820">
    <property type="entry name" value="alpha/beta hydrolase"/>
    <property type="match status" value="1"/>
</dbReference>
<reference evidence="2" key="2">
    <citation type="submission" date="2023-06" db="EMBL/GenBank/DDBJ databases">
        <authorList>
            <person name="Swenson N.G."/>
            <person name="Wegrzyn J.L."/>
            <person name="Mcevoy S.L."/>
        </authorList>
    </citation>
    <scope>NUCLEOTIDE SEQUENCE</scope>
    <source>
        <strain evidence="2">NS2018</strain>
        <tissue evidence="2">Leaf</tissue>
    </source>
</reference>
<proteinExistence type="predicted"/>
<dbReference type="InterPro" id="IPR029058">
    <property type="entry name" value="AB_hydrolase_fold"/>
</dbReference>
<reference evidence="2" key="1">
    <citation type="journal article" date="2022" name="Plant J.">
        <title>Strategies of tolerance reflected in two North American maple genomes.</title>
        <authorList>
            <person name="McEvoy S.L."/>
            <person name="Sezen U.U."/>
            <person name="Trouern-Trend A."/>
            <person name="McMahon S.M."/>
            <person name="Schaberg P.G."/>
            <person name="Yang J."/>
            <person name="Wegrzyn J.L."/>
            <person name="Swenson N.G."/>
        </authorList>
    </citation>
    <scope>NUCLEOTIDE SEQUENCE</scope>
    <source>
        <strain evidence="2">NS2018</strain>
    </source>
</reference>
<gene>
    <name evidence="2" type="ORF">LWI29_030307</name>
</gene>
<accession>A0AA39W7C3</accession>
<dbReference type="Proteomes" id="UP001168877">
    <property type="component" value="Unassembled WGS sequence"/>
</dbReference>
<comment type="caution">
    <text evidence="2">The sequence shown here is derived from an EMBL/GenBank/DDBJ whole genome shotgun (WGS) entry which is preliminary data.</text>
</comment>
<dbReference type="InterPro" id="IPR000073">
    <property type="entry name" value="AB_hydrolase_1"/>
</dbReference>
<dbReference type="SUPFAM" id="SSF53474">
    <property type="entry name" value="alpha/beta-Hydrolases"/>
    <property type="match status" value="1"/>
</dbReference>
<evidence type="ECO:0000313" key="2">
    <source>
        <dbReference type="EMBL" id="KAK0605743.1"/>
    </source>
</evidence>
<evidence type="ECO:0000259" key="1">
    <source>
        <dbReference type="Pfam" id="PF00561"/>
    </source>
</evidence>